<accession>A0ABS1HCR3</accession>
<organism evidence="1 2">
    <name type="scientific">Viridibacillus soli</name>
    <dbReference type="NCBI Taxonomy" id="2798301"/>
    <lineage>
        <taxon>Bacteria</taxon>
        <taxon>Bacillati</taxon>
        <taxon>Bacillota</taxon>
        <taxon>Bacilli</taxon>
        <taxon>Bacillales</taxon>
        <taxon>Caryophanaceae</taxon>
        <taxon>Viridibacillus</taxon>
    </lineage>
</organism>
<gene>
    <name evidence="1" type="ORF">JFL43_20525</name>
</gene>
<dbReference type="SUPFAM" id="SSF52540">
    <property type="entry name" value="P-loop containing nucleoside triphosphate hydrolases"/>
    <property type="match status" value="1"/>
</dbReference>
<sequence>MIELDFTRIRSFDGSKDGGFEELVCQIAHLNKPEQGKNFIRKDGAGGDGGVECYWILEDGSEHAWQAKYFTERLESSQWSQIDDSVRTAIDKHPRITKYYVSVPKDLNDSRKNSRGGKLVVSSLDKWNQYVQIWTQLAKDKGMSVEFEYWGRHELSMMLQRDESNYIGRTLYWFNEPVLSMEIFGGLANKSKISLGERFTEEYHIDLPIQKKVEGLGISHGWKEAINNQKKIVFDLIHRIDQLDCFENKTLNKGQNWTVFKEKATKFKESYLEILLTKYDNLNFTNIRVEFGDLRGLAADFNSFTWDNIDDNNEPWKEIRYQFRGIIEVLDNIETFIFSIAAEAYETKSVVILGEAGIGKSHLLCDIAQKRIAEGLPTVFLLGQRYSGGNPLNFIAEELDLRDVSFKQLLGALDAAGEAKKTRTLIIVDALNEGNYRFHWQEQLMSFIAELKNYPHISLLISCRSTYKDFILPVEIKGYIVEIFHEGFKGFEHRAAMKYLAKQGIDKPSVPLLSPEFSNPLFLKTCCKAIKSKGLSSFPKGLEGQSAIFNFYLESIENVIKLRKKYMGNRKVSNRILSKLIELIYPDNLFGIETNLAADVIREVDPKPNFDDDLIDILISEGLLALDMITDNNGNTIEVVRFTYERFSDYFIAENIVKNLDVENLEAEFGGNGKLEKIIMNPYKYSGIIEALGIVFPEKFNIEFIDFVPVESTNYNSIFDKSFTDVLLLRSRDSINDRTVTLLNKISSYGFFSESLDKILALSTEPNHPLNAEFLHGNLKRRNMVERDYFWSTHIAVSDYEEDEEQPESVTRTLIDWALSADLSDVEDERIRLLSYTLLWMTTTSNRKVRDQATKSLVRILSYRPNVIKELLTEFNDIDDLYLKERLYAATYGVVCNINNLDEVRAIAEKVYELQFVNNKPEPHLLLRDYARGIMEYALYKNLIAEDMSSNFRPPYVSEWPIENPTKTEIADLDEDEYSSIKSSLMGFPGDFGNYTMSCVHDWSATPLTESRPKKSYELHLEFAEKVPSDLREEYIKEINKRIESYARPTMVTIIDDILGDLETNLEEHDVEELFEENEEEPWEISLVTKNIDSPSDNWDSLKKRINTALSDEDKEYFRWLTGLGVNDRVAIFSRKWAQRWVCKKVYEFGWTSKMFGDFERRHSNSYGREGSKVERIGKKYQWIAFYELLARMSDNLYWANKYEDEIEYEGPWQLWKRDIDPTIWLRATNDSNWDEFGKVWWSPYTPIFSDNESENWVFDEDTLPDFKDLLIVTDSKVEKWYKLRGFRKWTNKTIDGKSKEELWYRINTCIVSKTDVGNVLDTMKNKALFDPSTFAPRGSSHQGFLREYPWHPYYKDFNIWRNDEDSRTLKIQHLVPVNEYEWETGERDKSIDQYISLYLPNQQLIKDLNLKWSLGNFSTWENSNSEINFMDPSELEKGPSAALIKSEQFEQWLEENDLQVIWFIGGEKQIFDDNGYVYKRLEFNYILTFEERTAKEVTWLAPYTFNREN</sequence>
<proteinExistence type="predicted"/>
<dbReference type="EMBL" id="JAEOAH010000053">
    <property type="protein sequence ID" value="MBK3497171.1"/>
    <property type="molecule type" value="Genomic_DNA"/>
</dbReference>
<name>A0ABS1HCR3_9BACL</name>
<dbReference type="RefSeq" id="WP_200750474.1">
    <property type="nucleotide sequence ID" value="NZ_JAEOAH010000053.1"/>
</dbReference>
<comment type="caution">
    <text evidence="1">The sequence shown here is derived from an EMBL/GenBank/DDBJ whole genome shotgun (WGS) entry which is preliminary data.</text>
</comment>
<dbReference type="Gene3D" id="3.40.50.300">
    <property type="entry name" value="P-loop containing nucleotide triphosphate hydrolases"/>
    <property type="match status" value="1"/>
</dbReference>
<dbReference type="InterPro" id="IPR027417">
    <property type="entry name" value="P-loop_NTPase"/>
</dbReference>
<evidence type="ECO:0000313" key="2">
    <source>
        <dbReference type="Proteomes" id="UP000618943"/>
    </source>
</evidence>
<evidence type="ECO:0000313" key="1">
    <source>
        <dbReference type="EMBL" id="MBK3497171.1"/>
    </source>
</evidence>
<reference evidence="1 2" key="1">
    <citation type="submission" date="2020-12" db="EMBL/GenBank/DDBJ databases">
        <title>YIM B01967 draft genome.</title>
        <authorList>
            <person name="Yan X."/>
        </authorList>
    </citation>
    <scope>NUCLEOTIDE SEQUENCE [LARGE SCALE GENOMIC DNA]</scope>
    <source>
        <strain evidence="1 2">YIM B01967</strain>
    </source>
</reference>
<keyword evidence="2" id="KW-1185">Reference proteome</keyword>
<protein>
    <submittedName>
        <fullName evidence="1">NACHT domain-containing protein</fullName>
    </submittedName>
</protein>
<dbReference type="Proteomes" id="UP000618943">
    <property type="component" value="Unassembled WGS sequence"/>
</dbReference>